<protein>
    <submittedName>
        <fullName evidence="1">Uncharacterized protein</fullName>
    </submittedName>
</protein>
<dbReference type="AlphaFoldDB" id="A0A510K1F7"/>
<dbReference type="Proteomes" id="UP000422644">
    <property type="component" value="Chromosome"/>
</dbReference>
<sequence>MDYLDNLKYKINNDIDSIEDKILRRLFKKLMMEILDSKEIELKKYNS</sequence>
<accession>A0A510K1F7</accession>
<evidence type="ECO:0000313" key="2">
    <source>
        <dbReference type="Proteomes" id="UP000422644"/>
    </source>
</evidence>
<proteinExistence type="predicted"/>
<evidence type="ECO:0000313" key="1">
    <source>
        <dbReference type="EMBL" id="BBM45490.1"/>
    </source>
</evidence>
<name>A0A510K1F7_9FUSO</name>
<gene>
    <name evidence="1" type="ORF">JMUB3870_1609</name>
</gene>
<dbReference type="RefSeq" id="WP_155282881.1">
    <property type="nucleotide sequence ID" value="NZ_AP019831.1"/>
</dbReference>
<keyword evidence="2" id="KW-1185">Reference proteome</keyword>
<organism evidence="1 2">
    <name type="scientific">Leptotrichia trevisanii</name>
    <dbReference type="NCBI Taxonomy" id="109328"/>
    <lineage>
        <taxon>Bacteria</taxon>
        <taxon>Fusobacteriati</taxon>
        <taxon>Fusobacteriota</taxon>
        <taxon>Fusobacteriia</taxon>
        <taxon>Fusobacteriales</taxon>
        <taxon>Leptotrichiaceae</taxon>
        <taxon>Leptotrichia</taxon>
    </lineage>
</organism>
<reference evidence="1 2" key="1">
    <citation type="submission" date="2019-07" db="EMBL/GenBank/DDBJ databases">
        <title>Complete Genome Sequence of Leptotrichia trevisanii Strain JMUB3870.</title>
        <authorList>
            <person name="Watanabe S."/>
            <person name="Cui L."/>
        </authorList>
    </citation>
    <scope>NUCLEOTIDE SEQUENCE [LARGE SCALE GENOMIC DNA]</scope>
    <source>
        <strain evidence="1 2">JMUB3870</strain>
    </source>
</reference>
<dbReference type="OrthoDB" id="9919418at2"/>
<dbReference type="EMBL" id="AP019831">
    <property type="protein sequence ID" value="BBM45490.1"/>
    <property type="molecule type" value="Genomic_DNA"/>
</dbReference>